<evidence type="ECO:0000313" key="2">
    <source>
        <dbReference type="EMBL" id="CAH3104013.1"/>
    </source>
</evidence>
<accession>A0ABN8NEG5</accession>
<proteinExistence type="predicted"/>
<sequence length="121" mass="13348">MQEAQTSGEEAGHMESTTHLMKEFFLETCPCGDYIGGEIVIDLKRFQLVNNHWVKSNKIVQFPMEGFDPSAFLAKPSRSGTSSAITSDGGVTTVNVKSSEELVNDEETEERKEATTRQGSE</sequence>
<feature type="region of interest" description="Disordered" evidence="1">
    <location>
        <begin position="76"/>
        <end position="121"/>
    </location>
</feature>
<protein>
    <submittedName>
        <fullName evidence="2">Uncharacterized protein</fullName>
    </submittedName>
</protein>
<feature type="non-terminal residue" evidence="2">
    <location>
        <position position="121"/>
    </location>
</feature>
<organism evidence="2 3">
    <name type="scientific">Porites lobata</name>
    <dbReference type="NCBI Taxonomy" id="104759"/>
    <lineage>
        <taxon>Eukaryota</taxon>
        <taxon>Metazoa</taxon>
        <taxon>Cnidaria</taxon>
        <taxon>Anthozoa</taxon>
        <taxon>Hexacorallia</taxon>
        <taxon>Scleractinia</taxon>
        <taxon>Fungiina</taxon>
        <taxon>Poritidae</taxon>
        <taxon>Porites</taxon>
    </lineage>
</organism>
<dbReference type="Proteomes" id="UP001159405">
    <property type="component" value="Unassembled WGS sequence"/>
</dbReference>
<feature type="compositionally biased region" description="Basic and acidic residues" evidence="1">
    <location>
        <begin position="109"/>
        <end position="121"/>
    </location>
</feature>
<gene>
    <name evidence="2" type="ORF">PLOB_00011121</name>
</gene>
<dbReference type="Gene3D" id="3.90.70.10">
    <property type="entry name" value="Cysteine proteinases"/>
    <property type="match status" value="1"/>
</dbReference>
<comment type="caution">
    <text evidence="2">The sequence shown here is derived from an EMBL/GenBank/DDBJ whole genome shotgun (WGS) entry which is preliminary data.</text>
</comment>
<reference evidence="2 3" key="1">
    <citation type="submission" date="2022-05" db="EMBL/GenBank/DDBJ databases">
        <authorList>
            <consortium name="Genoscope - CEA"/>
            <person name="William W."/>
        </authorList>
    </citation>
    <scope>NUCLEOTIDE SEQUENCE [LARGE SCALE GENOMIC DNA]</scope>
</reference>
<evidence type="ECO:0000313" key="3">
    <source>
        <dbReference type="Proteomes" id="UP001159405"/>
    </source>
</evidence>
<feature type="compositionally biased region" description="Polar residues" evidence="1">
    <location>
        <begin position="78"/>
        <end position="97"/>
    </location>
</feature>
<evidence type="ECO:0000256" key="1">
    <source>
        <dbReference type="SAM" id="MobiDB-lite"/>
    </source>
</evidence>
<dbReference type="EMBL" id="CALNXK010000016">
    <property type="protein sequence ID" value="CAH3104013.1"/>
    <property type="molecule type" value="Genomic_DNA"/>
</dbReference>
<name>A0ABN8NEG5_9CNID</name>
<keyword evidence="3" id="KW-1185">Reference proteome</keyword>